<keyword evidence="3" id="KW-1185">Reference proteome</keyword>
<feature type="domain" description="Putative zinc-finger" evidence="1">
    <location>
        <begin position="4"/>
        <end position="38"/>
    </location>
</feature>
<comment type="caution">
    <text evidence="2">The sequence shown here is derived from an EMBL/GenBank/DDBJ whole genome shotgun (WGS) entry which is preliminary data.</text>
</comment>
<dbReference type="RefSeq" id="WP_281487217.1">
    <property type="nucleotide sequence ID" value="NZ_JASATX010000001.1"/>
</dbReference>
<organism evidence="2 3">
    <name type="scientific">Ruicaihuangia caeni</name>
    <dbReference type="NCBI Taxonomy" id="3042517"/>
    <lineage>
        <taxon>Bacteria</taxon>
        <taxon>Bacillati</taxon>
        <taxon>Actinomycetota</taxon>
        <taxon>Actinomycetes</taxon>
        <taxon>Micrococcales</taxon>
        <taxon>Microbacteriaceae</taxon>
        <taxon>Ruicaihuangia</taxon>
    </lineage>
</organism>
<dbReference type="Pfam" id="PF13490">
    <property type="entry name" value="zf-HC2"/>
    <property type="match status" value="1"/>
</dbReference>
<dbReference type="InterPro" id="IPR027383">
    <property type="entry name" value="Znf_put"/>
</dbReference>
<evidence type="ECO:0000313" key="2">
    <source>
        <dbReference type="EMBL" id="MDI2097420.1"/>
    </source>
</evidence>
<sequence>MTDCEKARAELEEYLHNELGAEDAAMVAQHLAECEDCRSEHRLGAALTEAVRRACRERAPEELRALVLTHIRSVEATQAV</sequence>
<reference evidence="2 3" key="1">
    <citation type="submission" date="2023-04" db="EMBL/GenBank/DDBJ databases">
        <title>Klugiella caeni sp. nov. isolated from the sludge of biochemical tank.</title>
        <authorList>
            <person name="Geng K."/>
        </authorList>
    </citation>
    <scope>NUCLEOTIDE SEQUENCE [LARGE SCALE GENOMIC DNA]</scope>
    <source>
        <strain evidence="2 3">YN-L-19</strain>
    </source>
</reference>
<dbReference type="AlphaFoldDB" id="A0AAW6T5Q2"/>
<evidence type="ECO:0000313" key="3">
    <source>
        <dbReference type="Proteomes" id="UP001321506"/>
    </source>
</evidence>
<protein>
    <submittedName>
        <fullName evidence="2">Zf-HC2 domain-containing protein</fullName>
    </submittedName>
</protein>
<dbReference type="Proteomes" id="UP001321506">
    <property type="component" value="Unassembled WGS sequence"/>
</dbReference>
<name>A0AAW6T5Q2_9MICO</name>
<accession>A0AAW6T5Q2</accession>
<dbReference type="EMBL" id="JASATX010000001">
    <property type="protein sequence ID" value="MDI2097420.1"/>
    <property type="molecule type" value="Genomic_DNA"/>
</dbReference>
<evidence type="ECO:0000259" key="1">
    <source>
        <dbReference type="Pfam" id="PF13490"/>
    </source>
</evidence>
<gene>
    <name evidence="2" type="ORF">QF206_00360</name>
</gene>
<proteinExistence type="predicted"/>